<dbReference type="Gene3D" id="3.40.50.2300">
    <property type="match status" value="1"/>
</dbReference>
<dbReference type="PROSITE" id="PS50125">
    <property type="entry name" value="GUANYLATE_CYCLASE_2"/>
    <property type="match status" value="1"/>
</dbReference>
<dbReference type="Gene3D" id="3.30.70.1230">
    <property type="entry name" value="Nucleotide cyclase"/>
    <property type="match status" value="1"/>
</dbReference>
<proteinExistence type="predicted"/>
<dbReference type="Pfam" id="PF00211">
    <property type="entry name" value="Guanylate_cyc"/>
    <property type="match status" value="1"/>
</dbReference>
<evidence type="ECO:0000259" key="3">
    <source>
        <dbReference type="PROSITE" id="PS50125"/>
    </source>
</evidence>
<dbReference type="SUPFAM" id="SSF52172">
    <property type="entry name" value="CheY-like"/>
    <property type="match status" value="1"/>
</dbReference>
<dbReference type="PANTHER" id="PTHR43081:SF1">
    <property type="entry name" value="ADENYLATE CYCLASE, TERMINAL-DIFFERENTIATION SPECIFIC"/>
    <property type="match status" value="1"/>
</dbReference>
<reference evidence="4 5" key="1">
    <citation type="journal article" date="2016" name="Front. Microbiol.">
        <title>Single-Cell (Meta-)Genomics of a Dimorphic Candidatus Thiomargarita nelsonii Reveals Genomic Plasticity.</title>
        <authorList>
            <person name="Flood B.E."/>
            <person name="Fliss P."/>
            <person name="Jones D.S."/>
            <person name="Dick G.J."/>
            <person name="Jain S."/>
            <person name="Kaster A.K."/>
            <person name="Winkel M."/>
            <person name="Mussmann M."/>
            <person name="Bailey J."/>
        </authorList>
    </citation>
    <scope>NUCLEOTIDE SEQUENCE [LARGE SCALE GENOMIC DNA]</scope>
    <source>
        <strain evidence="4">Hydrate Ridge</strain>
    </source>
</reference>
<comment type="caution">
    <text evidence="4">The sequence shown here is derived from an EMBL/GenBank/DDBJ whole genome shotgun (WGS) entry which is preliminary data.</text>
</comment>
<dbReference type="InterPro" id="IPR001054">
    <property type="entry name" value="A/G_cyclase"/>
</dbReference>
<evidence type="ECO:0008006" key="6">
    <source>
        <dbReference type="Google" id="ProtNLM"/>
    </source>
</evidence>
<keyword evidence="5" id="KW-1185">Reference proteome</keyword>
<dbReference type="CDD" id="cd17569">
    <property type="entry name" value="REC_HupR-like"/>
    <property type="match status" value="1"/>
</dbReference>
<gene>
    <name evidence="4" type="ORF">PN36_26540</name>
</gene>
<dbReference type="GO" id="GO:0006171">
    <property type="term" value="P:cAMP biosynthetic process"/>
    <property type="evidence" value="ECO:0007669"/>
    <property type="project" value="TreeGrafter"/>
</dbReference>
<dbReference type="InterPro" id="IPR029787">
    <property type="entry name" value="Nucleotide_cyclase"/>
</dbReference>
<dbReference type="GO" id="GO:0004016">
    <property type="term" value="F:adenylate cyclase activity"/>
    <property type="evidence" value="ECO:0007669"/>
    <property type="project" value="UniProtKB-ARBA"/>
</dbReference>
<dbReference type="Proteomes" id="UP000030428">
    <property type="component" value="Unassembled WGS sequence"/>
</dbReference>
<accession>A0A0A6P7F5</accession>
<sequence length="416" mass="47148">MNKASIICVDDEPTILNSLKVELKQVFKGKYLIETAESGEEALNLIDELLDSNYEIPIVIADYLMPKMKGDELLRRIHALSPQTRKIMLTGQADIKAVGNAINYAKLYRYIPKPWVAEDLTLTISEAIKSYLKEKELAAAYQNLERKVATFHKFVPVQFLKLLNIEEYDAIHLGHCVEKTMTIMFTDIRGFTSLSENMTPQENFDFINAYLSNMEPIINQYQGFIDKYIGDAIMALFPNGADDAVQAAIAMLKQLDKYNQGRQNAGYQPIKIGIGIHTGRLMLGTVGGENRMDSTVISDAVNLASRVEGLTKTYGIPLLITEQSKSRLVSQYKIRHIDSVSVKGKRKMVTIYEVFDAESPAYIEAKVKTIADFEQGVNCFHNEQFKQAQRFFEKVLQENDNDQVAQTYLSHCQNIW</sequence>
<evidence type="ECO:0000256" key="1">
    <source>
        <dbReference type="PROSITE-ProRule" id="PRU00169"/>
    </source>
</evidence>
<evidence type="ECO:0000313" key="4">
    <source>
        <dbReference type="EMBL" id="KHD06317.1"/>
    </source>
</evidence>
<name>A0A0A6P7F5_9GAMM</name>
<dbReference type="InterPro" id="IPR050697">
    <property type="entry name" value="Adenylyl/Guanylyl_Cyclase_3/4"/>
</dbReference>
<feature type="domain" description="Response regulatory" evidence="2">
    <location>
        <begin position="5"/>
        <end position="128"/>
    </location>
</feature>
<dbReference type="PROSITE" id="PS50110">
    <property type="entry name" value="RESPONSE_REGULATORY"/>
    <property type="match status" value="1"/>
</dbReference>
<dbReference type="SMART" id="SM00044">
    <property type="entry name" value="CYCc"/>
    <property type="match status" value="1"/>
</dbReference>
<dbReference type="Pfam" id="PF00072">
    <property type="entry name" value="Response_reg"/>
    <property type="match status" value="1"/>
</dbReference>
<evidence type="ECO:0000259" key="2">
    <source>
        <dbReference type="PROSITE" id="PS50110"/>
    </source>
</evidence>
<dbReference type="SMART" id="SM00448">
    <property type="entry name" value="REC"/>
    <property type="match status" value="1"/>
</dbReference>
<dbReference type="AlphaFoldDB" id="A0A0A6P7F5"/>
<evidence type="ECO:0000313" key="5">
    <source>
        <dbReference type="Proteomes" id="UP000030428"/>
    </source>
</evidence>
<organism evidence="4 5">
    <name type="scientific">Candidatus Thiomargarita nelsonii</name>
    <dbReference type="NCBI Taxonomy" id="1003181"/>
    <lineage>
        <taxon>Bacteria</taxon>
        <taxon>Pseudomonadati</taxon>
        <taxon>Pseudomonadota</taxon>
        <taxon>Gammaproteobacteria</taxon>
        <taxon>Thiotrichales</taxon>
        <taxon>Thiotrichaceae</taxon>
        <taxon>Thiomargarita</taxon>
    </lineage>
</organism>
<dbReference type="PANTHER" id="PTHR43081">
    <property type="entry name" value="ADENYLATE CYCLASE, TERMINAL-DIFFERENTIATION SPECIFIC-RELATED"/>
    <property type="match status" value="1"/>
</dbReference>
<protein>
    <recommendedName>
        <fullName evidence="6">Guanylate cyclase</fullName>
    </recommendedName>
</protein>
<dbReference type="SUPFAM" id="SSF55073">
    <property type="entry name" value="Nucleotide cyclase"/>
    <property type="match status" value="1"/>
</dbReference>
<keyword evidence="1" id="KW-0597">Phosphoprotein</keyword>
<dbReference type="InterPro" id="IPR001789">
    <property type="entry name" value="Sig_transdc_resp-reg_receiver"/>
</dbReference>
<dbReference type="GO" id="GO:0000160">
    <property type="term" value="P:phosphorelay signal transduction system"/>
    <property type="evidence" value="ECO:0007669"/>
    <property type="project" value="InterPro"/>
</dbReference>
<dbReference type="EMBL" id="JSZA02000156">
    <property type="protein sequence ID" value="KHD06317.1"/>
    <property type="molecule type" value="Genomic_DNA"/>
</dbReference>
<feature type="domain" description="Guanylate cyclase" evidence="3">
    <location>
        <begin position="182"/>
        <end position="308"/>
    </location>
</feature>
<dbReference type="CDD" id="cd07302">
    <property type="entry name" value="CHD"/>
    <property type="match status" value="1"/>
</dbReference>
<feature type="modified residue" description="4-aspartylphosphate" evidence="1">
    <location>
        <position position="62"/>
    </location>
</feature>
<dbReference type="InterPro" id="IPR011006">
    <property type="entry name" value="CheY-like_superfamily"/>
</dbReference>